<dbReference type="Gene3D" id="3.40.50.300">
    <property type="entry name" value="P-loop containing nucleotide triphosphate hydrolases"/>
    <property type="match status" value="1"/>
</dbReference>
<keyword evidence="1" id="KW-0677">Repeat</keyword>
<comment type="caution">
    <text evidence="6">The sequence shown here is derived from an EMBL/GenBank/DDBJ whole genome shotgun (WGS) entry which is preliminary data.</text>
</comment>
<protein>
    <recommendedName>
        <fullName evidence="5">Novel STAND NTPase 3 domain-containing protein</fullName>
    </recommendedName>
</protein>
<dbReference type="InterPro" id="IPR027417">
    <property type="entry name" value="P-loop_NTPase"/>
</dbReference>
<evidence type="ECO:0000259" key="5">
    <source>
        <dbReference type="Pfam" id="PF20720"/>
    </source>
</evidence>
<evidence type="ECO:0000256" key="3">
    <source>
        <dbReference type="PROSITE-ProRule" id="PRU00023"/>
    </source>
</evidence>
<reference evidence="6 7" key="1">
    <citation type="journal article" date="2023" name="Sci. Data">
        <title>Genome assembly of the Korean intertidal mud-creeper Batillaria attramentaria.</title>
        <authorList>
            <person name="Patra A.K."/>
            <person name="Ho P.T."/>
            <person name="Jun S."/>
            <person name="Lee S.J."/>
            <person name="Kim Y."/>
            <person name="Won Y.J."/>
        </authorList>
    </citation>
    <scope>NUCLEOTIDE SEQUENCE [LARGE SCALE GENOMIC DNA]</scope>
    <source>
        <strain evidence="6">Wonlab-2016</strain>
    </source>
</reference>
<dbReference type="InterPro" id="IPR051070">
    <property type="entry name" value="NF-kappa-B_inhibitor"/>
</dbReference>
<feature type="repeat" description="ANK" evidence="3">
    <location>
        <begin position="914"/>
        <end position="946"/>
    </location>
</feature>
<gene>
    <name evidence="6" type="ORF">BaRGS_00018983</name>
</gene>
<evidence type="ECO:0000256" key="4">
    <source>
        <dbReference type="SAM" id="MobiDB-lite"/>
    </source>
</evidence>
<feature type="compositionally biased region" description="Basic residues" evidence="4">
    <location>
        <begin position="734"/>
        <end position="743"/>
    </location>
</feature>
<evidence type="ECO:0000256" key="1">
    <source>
        <dbReference type="ARBA" id="ARBA00022737"/>
    </source>
</evidence>
<name>A0ABD0KS27_9CAEN</name>
<feature type="compositionally biased region" description="Polar residues" evidence="4">
    <location>
        <begin position="39"/>
        <end position="53"/>
    </location>
</feature>
<dbReference type="Proteomes" id="UP001519460">
    <property type="component" value="Unassembled WGS sequence"/>
</dbReference>
<dbReference type="Pfam" id="PF00023">
    <property type="entry name" value="Ank"/>
    <property type="match status" value="1"/>
</dbReference>
<feature type="repeat" description="ANK" evidence="3">
    <location>
        <begin position="848"/>
        <end position="880"/>
    </location>
</feature>
<evidence type="ECO:0000313" key="6">
    <source>
        <dbReference type="EMBL" id="KAK7489801.1"/>
    </source>
</evidence>
<dbReference type="PROSITE" id="PS50088">
    <property type="entry name" value="ANK_REPEAT"/>
    <property type="match status" value="6"/>
</dbReference>
<dbReference type="PROSITE" id="PS50297">
    <property type="entry name" value="ANK_REP_REGION"/>
    <property type="match status" value="6"/>
</dbReference>
<dbReference type="PANTHER" id="PTHR46680:SF3">
    <property type="entry name" value="NF-KAPPA-B INHIBITOR CACTUS"/>
    <property type="match status" value="1"/>
</dbReference>
<feature type="region of interest" description="Disordered" evidence="4">
    <location>
        <begin position="1"/>
        <end position="53"/>
    </location>
</feature>
<feature type="repeat" description="ANK" evidence="3">
    <location>
        <begin position="881"/>
        <end position="913"/>
    </location>
</feature>
<organism evidence="6 7">
    <name type="scientific">Batillaria attramentaria</name>
    <dbReference type="NCBI Taxonomy" id="370345"/>
    <lineage>
        <taxon>Eukaryota</taxon>
        <taxon>Metazoa</taxon>
        <taxon>Spiralia</taxon>
        <taxon>Lophotrochozoa</taxon>
        <taxon>Mollusca</taxon>
        <taxon>Gastropoda</taxon>
        <taxon>Caenogastropoda</taxon>
        <taxon>Sorbeoconcha</taxon>
        <taxon>Cerithioidea</taxon>
        <taxon>Batillariidae</taxon>
        <taxon>Batillaria</taxon>
    </lineage>
</organism>
<keyword evidence="2 3" id="KW-0040">ANK repeat</keyword>
<dbReference type="SUPFAM" id="SSF48403">
    <property type="entry name" value="Ankyrin repeat"/>
    <property type="match status" value="1"/>
</dbReference>
<feature type="repeat" description="ANK" evidence="3">
    <location>
        <begin position="815"/>
        <end position="847"/>
    </location>
</feature>
<dbReference type="Pfam" id="PF20720">
    <property type="entry name" value="nSTAND3"/>
    <property type="match status" value="1"/>
</dbReference>
<feature type="repeat" description="ANK" evidence="3">
    <location>
        <begin position="691"/>
        <end position="723"/>
    </location>
</feature>
<feature type="domain" description="Novel STAND NTPase 3" evidence="5">
    <location>
        <begin position="133"/>
        <end position="289"/>
    </location>
</feature>
<accession>A0ABD0KS27</accession>
<dbReference type="SUPFAM" id="SSF52540">
    <property type="entry name" value="P-loop containing nucleoside triphosphate hydrolases"/>
    <property type="match status" value="1"/>
</dbReference>
<dbReference type="AlphaFoldDB" id="A0ABD0KS27"/>
<evidence type="ECO:0000256" key="2">
    <source>
        <dbReference type="ARBA" id="ARBA00023043"/>
    </source>
</evidence>
<feature type="region of interest" description="Disordered" evidence="4">
    <location>
        <begin position="103"/>
        <end position="131"/>
    </location>
</feature>
<feature type="region of interest" description="Disordered" evidence="4">
    <location>
        <begin position="719"/>
        <end position="744"/>
    </location>
</feature>
<keyword evidence="7" id="KW-1185">Reference proteome</keyword>
<dbReference type="InterPro" id="IPR049050">
    <property type="entry name" value="nSTAND3"/>
</dbReference>
<dbReference type="Pfam" id="PF12796">
    <property type="entry name" value="Ank_2"/>
    <property type="match status" value="2"/>
</dbReference>
<dbReference type="InterPro" id="IPR036770">
    <property type="entry name" value="Ankyrin_rpt-contain_sf"/>
</dbReference>
<feature type="repeat" description="ANK" evidence="3">
    <location>
        <begin position="782"/>
        <end position="814"/>
    </location>
</feature>
<evidence type="ECO:0000313" key="7">
    <source>
        <dbReference type="Proteomes" id="UP001519460"/>
    </source>
</evidence>
<dbReference type="Gene3D" id="1.25.40.20">
    <property type="entry name" value="Ankyrin repeat-containing domain"/>
    <property type="match status" value="3"/>
</dbReference>
<sequence>MSGDTNGDGLALLPENDDRKDDVTEGGATSGDVTVPKQVATTSETPSEMVSSGQPVVVKMSDQQEGHLHMGNEVNTTYNQNHVHHNITCEQLVVHSRHFYHQTVNNNNRDNPDRREQDSVADPDSSHSNTFHYIHTDDLQEAEVILEERHLVVLCGPPGSGKTTLGRALLEIYRDKGYQVFIIAHVHELSGFIRGGGRSVVLMDGALGEVRVDTREYRALRSVQQPLQESVRGGNCLLVLTVYPHVLRELRQLGVGRDMFLLQPACLVEILADPLPEEVKTAMIKFHLQELHLDTPEQDALVTEILQKDVSGAAFPWCCRQMVKEWQSVADSTVFFAAPAEAHVPFLQHMLRDPEHGETMAVVMSLTMLGLGRFLHDPHRVQTQLEKLGFQDASNYRLEEYSDVLKEFILHKTESSFEGRVWYDAVGLALGRSFLLPILLKVCDVRFLLQHVRTKETKFSVTIGPSPDDRQLLMQTMYEHMVSGRLPELCQHPSLHCPQFLQEFDAFCRANKNHVQRLVSALDTVHRKPLLYWSVWGPTGNLTQWCLTLTEGETENSVRGKWITEVLLVCILMRDTTYKEDSSFVALLAKLMSPTHFSDMIYTEIDLTLPSAEQCIPQSLRAAMDQVISGIRINSLCYLDNPSLPIPNTLVSTEVRSSDDGDKIRVVVPSKQWYLALRLLADRQVDERDEEGNTLLHVAADTGDMDVVKIAVKSGASLTARNNKGQNPPQLAANRRKRDKKKPGTSYDCISALCKACWSGDQNTVKVLLCTSVSVQDKDIVFDSTPLHMACATGKTDVATLLISLDADVNVKDDYGNTPLHSACILGNTQTALLLIQHHADVNVKHNDGNTPLHYTCRFGTKQTALLLIQHHADVNVKDNHGYTPLHYACLRVNTQTALLLIQHHADVNARTKTGDTPLDKALYSLNADLASLLIQHGATVKRNSKTHKRLIFYGINVFNLSHA</sequence>
<proteinExistence type="predicted"/>
<dbReference type="SMART" id="SM00248">
    <property type="entry name" value="ANK"/>
    <property type="match status" value="7"/>
</dbReference>
<dbReference type="PANTHER" id="PTHR46680">
    <property type="entry name" value="NF-KAPPA-B INHIBITOR ALPHA"/>
    <property type="match status" value="1"/>
</dbReference>
<dbReference type="InterPro" id="IPR002110">
    <property type="entry name" value="Ankyrin_rpt"/>
</dbReference>
<feature type="compositionally biased region" description="Polar residues" evidence="4">
    <location>
        <begin position="719"/>
        <end position="729"/>
    </location>
</feature>
<dbReference type="EMBL" id="JACVVK020000134">
    <property type="protein sequence ID" value="KAK7489801.1"/>
    <property type="molecule type" value="Genomic_DNA"/>
</dbReference>